<accession>A0ACC3S834</accession>
<comment type="caution">
    <text evidence="1">The sequence shown here is derived from an EMBL/GenBank/DDBJ whole genome shotgun (WGS) entry which is preliminary data.</text>
</comment>
<organism evidence="1 2">
    <name type="scientific">Zalaria obscura</name>
    <dbReference type="NCBI Taxonomy" id="2024903"/>
    <lineage>
        <taxon>Eukaryota</taxon>
        <taxon>Fungi</taxon>
        <taxon>Dikarya</taxon>
        <taxon>Ascomycota</taxon>
        <taxon>Pezizomycotina</taxon>
        <taxon>Dothideomycetes</taxon>
        <taxon>Dothideomycetidae</taxon>
        <taxon>Dothideales</taxon>
        <taxon>Zalariaceae</taxon>
        <taxon>Zalaria</taxon>
    </lineage>
</organism>
<evidence type="ECO:0000313" key="1">
    <source>
        <dbReference type="EMBL" id="KAK8196662.1"/>
    </source>
</evidence>
<sequence length="1157" mass="129650">MSHRQKSFFDQDHSVKPAVEEADKENRQHGADGTRSPQRVSTKVAAIDIPEATTVKTPAKSCPPSTPAMRLPLADLIGNAEDAARRQPVKEQSPEEHIGWIPNSSNSALSPQRRRKRAVSSSPLESSQNEASAHFASAHGTEMHNLQQSLKTPHADPAADLWSRYATGRNPDETPIGLKLPSFAHLMNESSPRPLPKTPGGSVGGLRRWASCGVEWPTSRPKRRRTQGVFRDQQDDVFTDEQGESNGLSNKPSRVEMLLDKVEESLSKPASKLRIDGPSSSSPLPDKRGLERAMHVLLVDEETTKLSKVITLRQSWVDTHCTPGTYVHVVGQFSRTGQITIDDAENMIVVHPDHLISATVVADSFECIRRAVLQDRVKATGQTSKPMVYGTILHEIFQEAMKVNRWDVEWLDTVIQTTVKKHIESLFELGMLDTNEATEYLRSKMPELRAWAKAFVKVRPGNDAVADDRNGKKVKLSITKLLDVEEHVWSPTYGLKGNIDATVEVLMQDEQGERHLTVPFEVKTGRNTSNASHRAQTALYTLLLSDRYDIEVIYGILYYLETSNIARVPAIRNELRHMVMQRNELAGYVRERLQLPPMLQNPHKCGRCYAKTTCFLYHKLGEDGTTESAGVKEKFDEVVRSLKPPHQQFFKKWDDLLTKEESELLKFRRELWTMLSHEREKLGRCFAEVVIEPGSAHEQEDAQKINRFTYTLIKNSSAPGFSFTESQITVGEPIVISSEQGHFALANGYVVKVSSRRITVAVDRRLHNARKRQPGFDPLTNQSFAAMMDVTAVAKQSIEELEDTYMKPQVVATTCLGVNHQLFNRRVFDYCIVDEASQITLPVCLGPIRMARTFVLVGDHYQLPPLVQNREAQEGGLDVSLFKLLSDRNPESVVNLEHQYRMCEEIMLLSNTLIYSGRLKCGNDAVAQRSMHVPNPEGLRCFHNTSPSTSYADSVALCQGNTPARCWLNNLLAPARKVVFANTDTIAPIPRESASGSPPPPRVGVAVFVTDTQGNIVLGRRKGSHGAGTYALPGGHLEHGETFEECAQREISEEIGFDLPVDRIRFLTATNDIMPEGKHYITIFMACLVSETSGRPEPELLEPEKCEGWAWTPWAEVREMAEDESRRHLLFMPIVSLFEQRPGLNPIAEYETEFTGS</sequence>
<dbReference type="Proteomes" id="UP001320706">
    <property type="component" value="Unassembled WGS sequence"/>
</dbReference>
<dbReference type="EC" id="3.6.4.12" evidence="1"/>
<proteinExistence type="predicted"/>
<keyword evidence="1" id="KW-0378">Hydrolase</keyword>
<dbReference type="EMBL" id="JAMKPW020000041">
    <property type="protein sequence ID" value="KAK8196662.1"/>
    <property type="molecule type" value="Genomic_DNA"/>
</dbReference>
<keyword evidence="1" id="KW-0540">Nuclease</keyword>
<protein>
    <submittedName>
        <fullName evidence="1">DNA replication endonuclease-helicase Dna2</fullName>
        <ecNumber evidence="1">3.6.4.12</ecNumber>
    </submittedName>
</protein>
<name>A0ACC3S834_9PEZI</name>
<keyword evidence="1" id="KW-0255">Endonuclease</keyword>
<reference evidence="1" key="1">
    <citation type="submission" date="2024-02" db="EMBL/GenBank/DDBJ databases">
        <title>Metagenome Assembled Genome of Zalaria obscura JY119.</title>
        <authorList>
            <person name="Vighnesh L."/>
            <person name="Jagadeeshwari U."/>
            <person name="Venkata Ramana C."/>
            <person name="Sasikala C."/>
        </authorList>
    </citation>
    <scope>NUCLEOTIDE SEQUENCE</scope>
    <source>
        <strain evidence="1">JY119</strain>
    </source>
</reference>
<gene>
    <name evidence="1" type="primary">dna2</name>
    <name evidence="1" type="ORF">M8818_006829</name>
</gene>
<evidence type="ECO:0000313" key="2">
    <source>
        <dbReference type="Proteomes" id="UP001320706"/>
    </source>
</evidence>
<keyword evidence="2" id="KW-1185">Reference proteome</keyword>